<evidence type="ECO:0000256" key="6">
    <source>
        <dbReference type="SAM" id="MobiDB-lite"/>
    </source>
</evidence>
<name>A0A1B6BXK8_9HEMI</name>
<dbReference type="PROSITE" id="PS51143">
    <property type="entry name" value="MT_A70"/>
    <property type="match status" value="1"/>
</dbReference>
<dbReference type="GO" id="GO:0036396">
    <property type="term" value="C:RNA N6-methyladenosine methyltransferase complex"/>
    <property type="evidence" value="ECO:0007669"/>
    <property type="project" value="TreeGrafter"/>
</dbReference>
<dbReference type="Pfam" id="PF05063">
    <property type="entry name" value="MT-A70"/>
    <property type="match status" value="1"/>
</dbReference>
<evidence type="ECO:0000256" key="4">
    <source>
        <dbReference type="ARBA" id="ARBA00049757"/>
    </source>
</evidence>
<evidence type="ECO:0000256" key="2">
    <source>
        <dbReference type="ARBA" id="ARBA00023242"/>
    </source>
</evidence>
<dbReference type="PANTHER" id="PTHR13107">
    <property type="entry name" value="N6-ADENOSINE-METHYLTRANSFERASE NON-CATALYTIC SUBUNIT"/>
    <property type="match status" value="1"/>
</dbReference>
<evidence type="ECO:0000256" key="3">
    <source>
        <dbReference type="ARBA" id="ARBA00032942"/>
    </source>
</evidence>
<dbReference type="PROSITE" id="PS51592">
    <property type="entry name" value="SAM_MTA70L_2"/>
    <property type="match status" value="1"/>
</dbReference>
<protein>
    <recommendedName>
        <fullName evidence="4">N(6)-adenosine-methyltransferase non-catalytic subunit METTL14</fullName>
    </recommendedName>
    <alternativeName>
        <fullName evidence="3">Methyltransferase-like protein 14</fullName>
    </alternativeName>
</protein>
<dbReference type="PANTHER" id="PTHR13107:SF0">
    <property type="entry name" value="N6-ADENOSINE-METHYLTRANSFERASE NON-CATALYTIC SUBUNIT"/>
    <property type="match status" value="1"/>
</dbReference>
<feature type="region of interest" description="Disordered" evidence="6">
    <location>
        <begin position="45"/>
        <end position="68"/>
    </location>
</feature>
<comment type="subcellular location">
    <subcellularLocation>
        <location evidence="1">Nucleus</location>
    </subcellularLocation>
</comment>
<dbReference type="GO" id="GO:0005634">
    <property type="term" value="C:nucleus"/>
    <property type="evidence" value="ECO:0007669"/>
    <property type="project" value="UniProtKB-SubCell"/>
</dbReference>
<dbReference type="AlphaFoldDB" id="A0A1B6BXK8"/>
<organism evidence="7">
    <name type="scientific">Clastoptera arizonana</name>
    <name type="common">Arizona spittle bug</name>
    <dbReference type="NCBI Taxonomy" id="38151"/>
    <lineage>
        <taxon>Eukaryota</taxon>
        <taxon>Metazoa</taxon>
        <taxon>Ecdysozoa</taxon>
        <taxon>Arthropoda</taxon>
        <taxon>Hexapoda</taxon>
        <taxon>Insecta</taxon>
        <taxon>Pterygota</taxon>
        <taxon>Neoptera</taxon>
        <taxon>Paraneoptera</taxon>
        <taxon>Hemiptera</taxon>
        <taxon>Auchenorrhyncha</taxon>
        <taxon>Cercopoidea</taxon>
        <taxon>Clastopteridae</taxon>
        <taxon>Clastoptera</taxon>
    </lineage>
</organism>
<keyword evidence="2" id="KW-0539">Nucleus</keyword>
<evidence type="ECO:0000256" key="1">
    <source>
        <dbReference type="ARBA" id="ARBA00004123"/>
    </source>
</evidence>
<accession>A0A1B6BXK8</accession>
<sequence length="277" mass="32165">MSDKLKELKERSQKRKKLLVQSLGVSNVAELRQVLGTTSDIPQKKVSRKEILQQEKQEEKSAKEETTTDELVYKDSSTFLKGTQSSNPHNDYCQHFVDTGQRPQNFIRDVGLADRFEEYPKLRELIKLKDDLIAQTASPPMFLKCDLQTFNLKDINQKFDVILVEPPLEEYQRTMGVTNMQFWGWDQIMQLDIGELAASRSFVFLWCGSSEGLDMGRFCLRKWGFRRCEDICWIRTNAKNPGHSKNLEAKAVFQRTKVALQFYLDTENESQNVESTF</sequence>
<feature type="compositionally biased region" description="Basic and acidic residues" evidence="6">
    <location>
        <begin position="48"/>
        <end position="66"/>
    </location>
</feature>
<reference evidence="7" key="1">
    <citation type="submission" date="2015-12" db="EMBL/GenBank/DDBJ databases">
        <title>De novo transcriptome assembly of four potential Pierce s Disease insect vectors from Arizona vineyards.</title>
        <authorList>
            <person name="Tassone E.E."/>
        </authorList>
    </citation>
    <scope>NUCLEOTIDE SEQUENCE</scope>
</reference>
<dbReference type="GO" id="GO:0003729">
    <property type="term" value="F:mRNA binding"/>
    <property type="evidence" value="ECO:0007669"/>
    <property type="project" value="TreeGrafter"/>
</dbReference>
<comment type="similarity">
    <text evidence="5">Belongs to the MT-A70-like family.</text>
</comment>
<proteinExistence type="inferred from homology"/>
<dbReference type="InterPro" id="IPR007757">
    <property type="entry name" value="MT-A70-like"/>
</dbReference>
<dbReference type="EMBL" id="GEDC01031285">
    <property type="protein sequence ID" value="JAS06013.1"/>
    <property type="molecule type" value="Transcribed_RNA"/>
</dbReference>
<dbReference type="InterPro" id="IPR045123">
    <property type="entry name" value="METTL14-like"/>
</dbReference>
<evidence type="ECO:0000256" key="5">
    <source>
        <dbReference type="PROSITE-ProRule" id="PRU00489"/>
    </source>
</evidence>
<gene>
    <name evidence="7" type="ORF">g.36568</name>
</gene>
<evidence type="ECO:0000313" key="7">
    <source>
        <dbReference type="EMBL" id="JAS06013.1"/>
    </source>
</evidence>